<dbReference type="Pfam" id="PF18784">
    <property type="entry name" value="CRM1_repeat_2"/>
    <property type="match status" value="1"/>
</dbReference>
<dbReference type="Pfam" id="PF08767">
    <property type="entry name" value="CRM1_C"/>
    <property type="match status" value="1"/>
</dbReference>
<dbReference type="Proteomes" id="UP001150925">
    <property type="component" value="Unassembled WGS sequence"/>
</dbReference>
<dbReference type="AlphaFoldDB" id="A0A9W8AQ25"/>
<dbReference type="PANTHER" id="PTHR11223">
    <property type="entry name" value="EXPORTIN 1/5"/>
    <property type="match status" value="1"/>
</dbReference>
<comment type="caution">
    <text evidence="8">The sequence shown here is derived from an EMBL/GenBank/DDBJ whole genome shotgun (WGS) entry which is preliminary data.</text>
</comment>
<feature type="region of interest" description="Disordered" evidence="6">
    <location>
        <begin position="1048"/>
        <end position="1070"/>
    </location>
</feature>
<evidence type="ECO:0000256" key="2">
    <source>
        <dbReference type="ARBA" id="ARBA00009466"/>
    </source>
</evidence>
<keyword evidence="9" id="KW-1185">Reference proteome</keyword>
<dbReference type="GO" id="GO:0005737">
    <property type="term" value="C:cytoplasm"/>
    <property type="evidence" value="ECO:0007669"/>
    <property type="project" value="TreeGrafter"/>
</dbReference>
<dbReference type="InterPro" id="IPR041123">
    <property type="entry name" value="CRM1_repeat"/>
</dbReference>
<dbReference type="InterPro" id="IPR014877">
    <property type="entry name" value="XPO1_C_dom"/>
</dbReference>
<feature type="non-terminal residue" evidence="8">
    <location>
        <position position="1"/>
    </location>
</feature>
<dbReference type="InterPro" id="IPR016024">
    <property type="entry name" value="ARM-type_fold"/>
</dbReference>
<name>A0A9W8AQ25_9FUNG</name>
<dbReference type="GO" id="GO:0005049">
    <property type="term" value="F:nuclear export signal receptor activity"/>
    <property type="evidence" value="ECO:0007669"/>
    <property type="project" value="InterPro"/>
</dbReference>
<accession>A0A9W8AQ25</accession>
<dbReference type="Pfam" id="PF18787">
    <property type="entry name" value="CRM1_repeat_3"/>
    <property type="match status" value="1"/>
</dbReference>
<dbReference type="GO" id="GO:0005634">
    <property type="term" value="C:nucleus"/>
    <property type="evidence" value="ECO:0007669"/>
    <property type="project" value="UniProtKB-SubCell"/>
</dbReference>
<keyword evidence="5" id="KW-0539">Nucleus</keyword>
<comment type="subcellular location">
    <subcellularLocation>
        <location evidence="1">Nucleus</location>
    </subcellularLocation>
</comment>
<dbReference type="GO" id="GO:0000055">
    <property type="term" value="P:ribosomal large subunit export from nucleus"/>
    <property type="evidence" value="ECO:0007669"/>
    <property type="project" value="TreeGrafter"/>
</dbReference>
<dbReference type="OrthoDB" id="27218at2759"/>
<evidence type="ECO:0000313" key="9">
    <source>
        <dbReference type="Proteomes" id="UP001150925"/>
    </source>
</evidence>
<evidence type="ECO:0000256" key="5">
    <source>
        <dbReference type="ARBA" id="ARBA00023242"/>
    </source>
</evidence>
<dbReference type="SUPFAM" id="SSF48371">
    <property type="entry name" value="ARM repeat"/>
    <property type="match status" value="2"/>
</dbReference>
<dbReference type="SMART" id="SM00913">
    <property type="entry name" value="IBN_N"/>
    <property type="match status" value="1"/>
</dbReference>
<evidence type="ECO:0000259" key="7">
    <source>
        <dbReference type="PROSITE" id="PS50166"/>
    </source>
</evidence>
<keyword evidence="4" id="KW-0653">Protein transport</keyword>
<gene>
    <name evidence="8" type="primary">CRM1</name>
    <name evidence="8" type="ORF">IWQ62_002407</name>
</gene>
<reference evidence="8" key="1">
    <citation type="submission" date="2022-07" db="EMBL/GenBank/DDBJ databases">
        <title>Phylogenomic reconstructions and comparative analyses of Kickxellomycotina fungi.</title>
        <authorList>
            <person name="Reynolds N.K."/>
            <person name="Stajich J.E."/>
            <person name="Barry K."/>
            <person name="Grigoriev I.V."/>
            <person name="Crous P."/>
            <person name="Smith M.E."/>
        </authorList>
    </citation>
    <scope>NUCLEOTIDE SEQUENCE</scope>
    <source>
        <strain evidence="8">RSA 1196</strain>
    </source>
</reference>
<dbReference type="PROSITE" id="PS50166">
    <property type="entry name" value="IMPORTIN_B_NT"/>
    <property type="match status" value="1"/>
</dbReference>
<dbReference type="Pfam" id="PF03810">
    <property type="entry name" value="IBN_N"/>
    <property type="match status" value="1"/>
</dbReference>
<dbReference type="GO" id="GO:0031267">
    <property type="term" value="F:small GTPase binding"/>
    <property type="evidence" value="ECO:0007669"/>
    <property type="project" value="InterPro"/>
</dbReference>
<dbReference type="GO" id="GO:0006611">
    <property type="term" value="P:protein export from nucleus"/>
    <property type="evidence" value="ECO:0007669"/>
    <property type="project" value="InterPro"/>
</dbReference>
<dbReference type="InterPro" id="IPR041235">
    <property type="entry name" value="Exp1_repeat_2"/>
</dbReference>
<feature type="domain" description="Importin N-terminal" evidence="7">
    <location>
        <begin position="32"/>
        <end position="98"/>
    </location>
</feature>
<proteinExistence type="inferred from homology"/>
<dbReference type="InterPro" id="IPR045065">
    <property type="entry name" value="XPO1/5"/>
</dbReference>
<dbReference type="EMBL" id="JANBPY010000504">
    <property type="protein sequence ID" value="KAJ1966544.1"/>
    <property type="molecule type" value="Genomic_DNA"/>
</dbReference>
<dbReference type="InterPro" id="IPR040485">
    <property type="entry name" value="XPO1_repeat_3"/>
</dbReference>
<dbReference type="PANTHER" id="PTHR11223:SF2">
    <property type="entry name" value="EXPORTIN-1"/>
    <property type="match status" value="1"/>
</dbReference>
<evidence type="ECO:0000256" key="6">
    <source>
        <dbReference type="SAM" id="MobiDB-lite"/>
    </source>
</evidence>
<dbReference type="Pfam" id="PF18777">
    <property type="entry name" value="CRM1_repeat"/>
    <property type="match status" value="1"/>
</dbReference>
<evidence type="ECO:0000256" key="1">
    <source>
        <dbReference type="ARBA" id="ARBA00004123"/>
    </source>
</evidence>
<keyword evidence="3" id="KW-0813">Transport</keyword>
<dbReference type="InterPro" id="IPR013598">
    <property type="entry name" value="Exportin-1/Importin-b-like"/>
</dbReference>
<dbReference type="Pfam" id="PF08389">
    <property type="entry name" value="Xpo1"/>
    <property type="match status" value="1"/>
</dbReference>
<evidence type="ECO:0000256" key="4">
    <source>
        <dbReference type="ARBA" id="ARBA00022927"/>
    </source>
</evidence>
<dbReference type="SMART" id="SM01102">
    <property type="entry name" value="CRM1_C"/>
    <property type="match status" value="1"/>
</dbReference>
<dbReference type="GO" id="GO:0000056">
    <property type="term" value="P:ribosomal small subunit export from nucleus"/>
    <property type="evidence" value="ECO:0007669"/>
    <property type="project" value="TreeGrafter"/>
</dbReference>
<evidence type="ECO:0000256" key="3">
    <source>
        <dbReference type="ARBA" id="ARBA00022448"/>
    </source>
</evidence>
<sequence length="1070" mass="122874">GILDFSREFDVSLFDRVVNTFYSGAGAEAQQAQQMLAQFQEHPDSWTRADAILTNCQTLQSKYIALQVLEKTIQTRWKVLPADQRFGIRTFIVSTIVQVSSDETQLHQQRAYINKLNLTLVQILKQEWPHNWPAFVTEMVTSSRSNLSLCENNMAILKLFSEEVFDFSAEQMTHAKTTSLKGQMWKEVSEIFSLIKEVLELASKPSLIIATLQTFLRYLNWLPFGYTFETNIIDIICNRFLEPREFRNLALKCLTEIGAADVKRQEHLQKSAQMFEMAMRVIGNVVTPSTDLNKVYEEGTDADQEYIQNLALFLSSTMMAHLNFYEKNMGREVLVQAHYCLLYVSRVEEREVFKVCLEYWIFLVKQLYEENMMASNNTMSLFNVSAMSDQGNASSRQRMYAEVLSPLRVVMIEHMVKPEEVLIVENDEGEIVREFVKETDTITLYKSMRECLVYLTHLDPVDTEHIMNDKLSKQMDGSEWSWNNLNKLCWAIGSISMAMNEDAEKRFLVIVIKDLLGLCEMKRGKDNKAVVASNIMYVVGQYPRFLKAHWKFLKTVANKLFEFMHESHEGVQDMACDTFIKIAQKCKRHFVAQQPGETGPFIDEILYMIEHITSDLSPQQVHTFYEAVGYMISAQTNTAVQEQLVAKAMRLPNQAWDNIINEVKKDITVLNNQSHIKVLGNVLKTNVAACKAIGPGFLSQIGRIYVDMLSLYSNVSAAISQEVNQRGMVATKMPHIRAMRTIKKESLKLVQTYVMRADDLYPVRENMLPMFFDAVLRDYKNNVDAAREAEVLTTLTAIVSRLGAMVTDQIPIILDNVFECTLNMINKDFSEYPEHRVGFFNLLRAINQNCFSALLALPPEQFRLVLDSIVWAFKHTMRDIADIGLNICLELLNNVSTTEQALLNAFAQSYFLNLIRDIFYVLTDTDHKNGFRLQCMILSRIFHLVESGQVSQPLYDVTQTPQATGMSNSDYVGDYIVSLLANAFPHLSKTQLETFAKGLFKFTQDFDKFIVHVRDFLIQMKEFSGDESGDGLYVYDREKELEAKKRQEMEQAMRVPGMVNPHELPTMDDE</sequence>
<dbReference type="InterPro" id="IPR011989">
    <property type="entry name" value="ARM-like"/>
</dbReference>
<comment type="similarity">
    <text evidence="2">Belongs to the exportin family.</text>
</comment>
<evidence type="ECO:0000313" key="8">
    <source>
        <dbReference type="EMBL" id="KAJ1966544.1"/>
    </source>
</evidence>
<dbReference type="Gene3D" id="1.25.10.10">
    <property type="entry name" value="Leucine-rich Repeat Variant"/>
    <property type="match status" value="1"/>
</dbReference>
<protein>
    <submittedName>
        <fullName evidence="8">Karyopherin transporter</fullName>
    </submittedName>
</protein>
<dbReference type="InterPro" id="IPR001494">
    <property type="entry name" value="Importin-beta_N"/>
</dbReference>
<organism evidence="8 9">
    <name type="scientific">Dispira parvispora</name>
    <dbReference type="NCBI Taxonomy" id="1520584"/>
    <lineage>
        <taxon>Eukaryota</taxon>
        <taxon>Fungi</taxon>
        <taxon>Fungi incertae sedis</taxon>
        <taxon>Zoopagomycota</taxon>
        <taxon>Kickxellomycotina</taxon>
        <taxon>Dimargaritomycetes</taxon>
        <taxon>Dimargaritales</taxon>
        <taxon>Dimargaritaceae</taxon>
        <taxon>Dispira</taxon>
    </lineage>
</organism>
<dbReference type="FunFam" id="1.25.10.10:FF:000022">
    <property type="entry name" value="protein EXPORTIN 1A"/>
    <property type="match status" value="1"/>
</dbReference>